<sequence>MAMSRDSLYQAHTHSRVHARTHTRS</sequence>
<protein>
    <submittedName>
        <fullName evidence="2">Uncharacterized protein</fullName>
    </submittedName>
</protein>
<evidence type="ECO:0000313" key="2">
    <source>
        <dbReference type="EMBL" id="JAH27669.1"/>
    </source>
</evidence>
<reference evidence="2" key="1">
    <citation type="submission" date="2014-11" db="EMBL/GenBank/DDBJ databases">
        <authorList>
            <person name="Amaro Gonzalez C."/>
        </authorList>
    </citation>
    <scope>NUCLEOTIDE SEQUENCE</scope>
</reference>
<name>A0A0E9REZ8_ANGAN</name>
<evidence type="ECO:0000256" key="1">
    <source>
        <dbReference type="SAM" id="MobiDB-lite"/>
    </source>
</evidence>
<dbReference type="AlphaFoldDB" id="A0A0E9REZ8"/>
<accession>A0A0E9REZ8</accession>
<dbReference type="EMBL" id="GBXM01080908">
    <property type="protein sequence ID" value="JAH27669.1"/>
    <property type="molecule type" value="Transcribed_RNA"/>
</dbReference>
<feature type="region of interest" description="Disordered" evidence="1">
    <location>
        <begin position="1"/>
        <end position="25"/>
    </location>
</feature>
<proteinExistence type="predicted"/>
<feature type="compositionally biased region" description="Basic residues" evidence="1">
    <location>
        <begin position="13"/>
        <end position="25"/>
    </location>
</feature>
<organism evidence="2">
    <name type="scientific">Anguilla anguilla</name>
    <name type="common">European freshwater eel</name>
    <name type="synonym">Muraena anguilla</name>
    <dbReference type="NCBI Taxonomy" id="7936"/>
    <lineage>
        <taxon>Eukaryota</taxon>
        <taxon>Metazoa</taxon>
        <taxon>Chordata</taxon>
        <taxon>Craniata</taxon>
        <taxon>Vertebrata</taxon>
        <taxon>Euteleostomi</taxon>
        <taxon>Actinopterygii</taxon>
        <taxon>Neopterygii</taxon>
        <taxon>Teleostei</taxon>
        <taxon>Anguilliformes</taxon>
        <taxon>Anguillidae</taxon>
        <taxon>Anguilla</taxon>
    </lineage>
</organism>
<reference evidence="2" key="2">
    <citation type="journal article" date="2015" name="Fish Shellfish Immunol.">
        <title>Early steps in the European eel (Anguilla anguilla)-Vibrio vulnificus interaction in the gills: Role of the RtxA13 toxin.</title>
        <authorList>
            <person name="Callol A."/>
            <person name="Pajuelo D."/>
            <person name="Ebbesson L."/>
            <person name="Teles M."/>
            <person name="MacKenzie S."/>
            <person name="Amaro C."/>
        </authorList>
    </citation>
    <scope>NUCLEOTIDE SEQUENCE</scope>
</reference>